<keyword evidence="3" id="KW-1185">Reference proteome</keyword>
<feature type="region of interest" description="Disordered" evidence="1">
    <location>
        <begin position="272"/>
        <end position="302"/>
    </location>
</feature>
<reference evidence="2 3" key="1">
    <citation type="submission" date="2024-10" db="EMBL/GenBank/DDBJ databases">
        <title>The Natural Products Discovery Center: Release of the First 8490 Sequenced Strains for Exploring Actinobacteria Biosynthetic Diversity.</title>
        <authorList>
            <person name="Kalkreuter E."/>
            <person name="Kautsar S.A."/>
            <person name="Yang D."/>
            <person name="Bader C.D."/>
            <person name="Teijaro C.N."/>
            <person name="Fluegel L."/>
            <person name="Davis C.M."/>
            <person name="Simpson J.R."/>
            <person name="Lauterbach L."/>
            <person name="Steele A.D."/>
            <person name="Gui C."/>
            <person name="Meng S."/>
            <person name="Li G."/>
            <person name="Viehrig K."/>
            <person name="Ye F."/>
            <person name="Su P."/>
            <person name="Kiefer A.F."/>
            <person name="Nichols A."/>
            <person name="Cepeda A.J."/>
            <person name="Yan W."/>
            <person name="Fan B."/>
            <person name="Jiang Y."/>
            <person name="Adhikari A."/>
            <person name="Zheng C.-J."/>
            <person name="Schuster L."/>
            <person name="Cowan T.M."/>
            <person name="Smanski M.J."/>
            <person name="Chevrette M.G."/>
            <person name="De Carvalho L.P.S."/>
            <person name="Shen B."/>
        </authorList>
    </citation>
    <scope>NUCLEOTIDE SEQUENCE [LARGE SCALE GENOMIC DNA]</scope>
    <source>
        <strain evidence="2 3">NPDC019626</strain>
    </source>
</reference>
<feature type="region of interest" description="Disordered" evidence="1">
    <location>
        <begin position="565"/>
        <end position="584"/>
    </location>
</feature>
<dbReference type="RefSeq" id="WP_396946093.1">
    <property type="nucleotide sequence ID" value="NZ_JBIRXV010000001.1"/>
</dbReference>
<evidence type="ECO:0000313" key="3">
    <source>
        <dbReference type="Proteomes" id="UP001611450"/>
    </source>
</evidence>
<sequence length="1499" mass="165189">MATTRVMTTVLPYSVDPNDPFHISLYFTHRLEGGGTLADYAVMVNWVKSLRQATFRLHTDSSPSAISCTPLRNPDPDPCIVPPSESAWATAFPASTMVRDFPNPVVTETPWRSYPANRMRDHALDAHYTSACSCPVNRPSVAGNRLAEATLGVFKEARPGNGLIEALSRYPEAVAGHRNDLTAGQDNASRAAINPPRPTPAIFEPDTGPDLHVLDVVTPQPWRSPIELLLTDRTLDADITAFLDRLLAEPHLIDSPMKRMLADVHAAQKYYNRPEEAKEYRDKPDAGRPEPPRTPHDTPDFHERAASTANVPTLARKLGFVVDVRVQDLDALRNATLIRCDVIVDGAERYLSPETHCMTVGSRFLAKPASGRWRVGRLGLGDPQRYRVLDLDPDAAGLSLEQLLRDVVRALATEANGDPATFAPAALRATGFCLAELSRPDDLRVRLQQAEDLAPVVEVPGTAQTRHQFHFEGLHRGNRVEVWDDVTTRWHSLHERRVRASFDDKPILDGVRDVGYLQNPPMNRVPGNADNPYYVHEVLAGWDGWSLSAPRPGKMIIHRNGREEVTAKPEDVTDRSGQPPGIEVRSTAETTSLPALRYGRKYSFRISGVDLAGNSVPMDPSFTGEPADGMVAAASAHLDVLRADAEQREQAGVFATLRADLAHTRAPGAAGMPGEIERATAAAVEHASSGRVNPQLDIEPEKLAGLFSDSGDPETVSTPRAFFRWDPIPAPTLVPRVAYTPGESLQRMVIRSGLVGNPGLCQRHVVPPKGSQMEAELDGRFDALMRAGKHTRAYAVALKERGNLFSTRIPDLNSPTGTVTQPGMALLATPGATDLVTLDDLQVPNGPKSQPAEGQYVVHDVDDLVLPYLPDPMADGVALVFYEAGADHRMADPRVLQSVVIRYSGQWPELQPLRLVLHNAPRLDAEQDGNVIKVGLPPGEQVAVAFSTTLDAEHLEKMALWKLHPVQDPNVPQADRKTLEQAARDGWLWWLTPNEKLRLVHATARPARPPVITRLVAEPRSANIPIANLDGVIDVHGASTEKVELRARWDDLIDDPDSEQPRVSTSKEIVVDHRIEEHERYSMLTLQPDAENVGKRRSEVNIRTAIHKLPDTKARTVNYRLFGTSRYREYFLPNELPGADDEASGGNEVAINIPSSAHPSPPVVHSVIPMFMWEQTTEPEHPFAIRRIRRSGVRIWLERGWYSSGDGELLAVLTTGQPGLTPDEKVSLWARDPIIAGAKMTNTYEVPVLPAWQQRAAQLALTPLGEPGRPLMHVVRQRKSDKFEDRDKVVNAYMFRPEFHHGRKLWFVDVILDSANAVWPFLRLSLARYQPDSIAGMEFSETVSTGFVQLAPERIATLSRPESDEVRVTVTGVTAVTAEPGAEKPVPPTDTESLRTGLKKSRRVTATLQARAAGTKSDLDWTDVRSVDCELAGVDATSFKASWTGVLELEPAEQLLTPGTSDELRLLVEEFEKLAADPKPGEQTMSTTERLVYADHIAL</sequence>
<organism evidence="2 3">
    <name type="scientific">Nocardia beijingensis</name>
    <dbReference type="NCBI Taxonomy" id="95162"/>
    <lineage>
        <taxon>Bacteria</taxon>
        <taxon>Bacillati</taxon>
        <taxon>Actinomycetota</taxon>
        <taxon>Actinomycetes</taxon>
        <taxon>Mycobacteriales</taxon>
        <taxon>Nocardiaceae</taxon>
        <taxon>Nocardia</taxon>
    </lineage>
</organism>
<proteinExistence type="predicted"/>
<evidence type="ECO:0000256" key="1">
    <source>
        <dbReference type="SAM" id="MobiDB-lite"/>
    </source>
</evidence>
<name>A0ABW7W9A5_9NOCA</name>
<dbReference type="Proteomes" id="UP001611450">
    <property type="component" value="Unassembled WGS sequence"/>
</dbReference>
<accession>A0ABW7W9A5</accession>
<evidence type="ECO:0000313" key="2">
    <source>
        <dbReference type="EMBL" id="MFI2319031.1"/>
    </source>
</evidence>
<feature type="region of interest" description="Disordered" evidence="1">
    <location>
        <begin position="184"/>
        <end position="204"/>
    </location>
</feature>
<comment type="caution">
    <text evidence="2">The sequence shown here is derived from an EMBL/GenBank/DDBJ whole genome shotgun (WGS) entry which is preliminary data.</text>
</comment>
<protein>
    <submittedName>
        <fullName evidence="2">Uncharacterized protein</fullName>
    </submittedName>
</protein>
<feature type="compositionally biased region" description="Basic and acidic residues" evidence="1">
    <location>
        <begin position="565"/>
        <end position="574"/>
    </location>
</feature>
<gene>
    <name evidence="2" type="ORF">ACH47G_00960</name>
</gene>
<dbReference type="EMBL" id="JBIRXV010000001">
    <property type="protein sequence ID" value="MFI2319031.1"/>
    <property type="molecule type" value="Genomic_DNA"/>
</dbReference>